<accession>A0A2I0AD35</accession>
<comment type="function">
    <text evidence="1">Acts as a component of a SCF E3 ubiquitin ligase complexes.</text>
</comment>
<name>A0A2I0AD35_9ASPA</name>
<comment type="pathway">
    <text evidence="1">Protein modification; protein ubiquitination.</text>
</comment>
<comment type="subunit">
    <text evidence="1">Component of the SCF-type E3 ligase complex.</text>
</comment>
<dbReference type="OrthoDB" id="3219396at2759"/>
<dbReference type="InterPro" id="IPR001810">
    <property type="entry name" value="F-box_dom"/>
</dbReference>
<dbReference type="AlphaFoldDB" id="A0A2I0AD35"/>
<reference evidence="3 4" key="1">
    <citation type="journal article" date="2017" name="Nature">
        <title>The Apostasia genome and the evolution of orchids.</title>
        <authorList>
            <person name="Zhang G.Q."/>
            <person name="Liu K.W."/>
            <person name="Li Z."/>
            <person name="Lohaus R."/>
            <person name="Hsiao Y.Y."/>
            <person name="Niu S.C."/>
            <person name="Wang J.Y."/>
            <person name="Lin Y.C."/>
            <person name="Xu Q."/>
            <person name="Chen L.J."/>
            <person name="Yoshida K."/>
            <person name="Fujiwara S."/>
            <person name="Wang Z.W."/>
            <person name="Zhang Y.Q."/>
            <person name="Mitsuda N."/>
            <person name="Wang M."/>
            <person name="Liu G.H."/>
            <person name="Pecoraro L."/>
            <person name="Huang H.X."/>
            <person name="Xiao X.J."/>
            <person name="Lin M."/>
            <person name="Wu X.Y."/>
            <person name="Wu W.L."/>
            <person name="Chen Y.Y."/>
            <person name="Chang S.B."/>
            <person name="Sakamoto S."/>
            <person name="Ohme-Takagi M."/>
            <person name="Yagi M."/>
            <person name="Zeng S.J."/>
            <person name="Shen C.Y."/>
            <person name="Yeh C.M."/>
            <person name="Luo Y.B."/>
            <person name="Tsai W.C."/>
            <person name="Van de Peer Y."/>
            <person name="Liu Z.J."/>
        </authorList>
    </citation>
    <scope>NUCLEOTIDE SEQUENCE [LARGE SCALE GENOMIC DNA]</scope>
    <source>
        <strain evidence="4">cv. Shenzhen</strain>
        <tissue evidence="3">Stem</tissue>
    </source>
</reference>
<dbReference type="STRING" id="1088818.A0A2I0AD35"/>
<comment type="subcellular location">
    <subcellularLocation>
        <location evidence="1">Nucleus</location>
    </subcellularLocation>
</comment>
<dbReference type="Proteomes" id="UP000236161">
    <property type="component" value="Unassembled WGS sequence"/>
</dbReference>
<dbReference type="EMBL" id="KZ451995">
    <property type="protein sequence ID" value="PKA53472.1"/>
    <property type="molecule type" value="Genomic_DNA"/>
</dbReference>
<dbReference type="PANTHER" id="PTHR12874:SF26">
    <property type="entry name" value="F-BOX PROTEIN"/>
    <property type="match status" value="1"/>
</dbReference>
<organism evidence="3 4">
    <name type="scientific">Apostasia shenzhenica</name>
    <dbReference type="NCBI Taxonomy" id="1088818"/>
    <lineage>
        <taxon>Eukaryota</taxon>
        <taxon>Viridiplantae</taxon>
        <taxon>Streptophyta</taxon>
        <taxon>Embryophyta</taxon>
        <taxon>Tracheophyta</taxon>
        <taxon>Spermatophyta</taxon>
        <taxon>Magnoliopsida</taxon>
        <taxon>Liliopsida</taxon>
        <taxon>Asparagales</taxon>
        <taxon>Orchidaceae</taxon>
        <taxon>Apostasioideae</taxon>
        <taxon>Apostasia</taxon>
    </lineage>
</organism>
<dbReference type="Gene3D" id="1.20.1280.50">
    <property type="match status" value="1"/>
</dbReference>
<dbReference type="Pfam" id="PF12937">
    <property type="entry name" value="F-box-like"/>
    <property type="match status" value="1"/>
</dbReference>
<dbReference type="GO" id="GO:0005737">
    <property type="term" value="C:cytoplasm"/>
    <property type="evidence" value="ECO:0007669"/>
    <property type="project" value="TreeGrafter"/>
</dbReference>
<dbReference type="GO" id="GO:0005634">
    <property type="term" value="C:nucleus"/>
    <property type="evidence" value="ECO:0007669"/>
    <property type="project" value="UniProtKB-SubCell"/>
</dbReference>
<evidence type="ECO:0000313" key="3">
    <source>
        <dbReference type="EMBL" id="PKA53472.1"/>
    </source>
</evidence>
<dbReference type="SUPFAM" id="SSF81383">
    <property type="entry name" value="F-box domain"/>
    <property type="match status" value="1"/>
</dbReference>
<keyword evidence="1" id="KW-0539">Nucleus</keyword>
<sequence>MERLPAELLLKIFRSLDYYYLATALQVCRKWRKMGSEDALWSELFKERWGAARAEFFAPLDSESWKGVFAVQDRCDRHGLGLRIIREGEDWYLIHRGEIQRHLGRSSSQELHQPEISDGIIFFIGELEAACAEAKKSE</sequence>
<gene>
    <name evidence="3" type="ORF">AXF42_Ash020895</name>
</gene>
<dbReference type="GO" id="GO:0019005">
    <property type="term" value="C:SCF ubiquitin ligase complex"/>
    <property type="evidence" value="ECO:0007669"/>
    <property type="project" value="UniProtKB-UniRule"/>
</dbReference>
<dbReference type="GO" id="GO:0016567">
    <property type="term" value="P:protein ubiquitination"/>
    <property type="evidence" value="ECO:0007669"/>
    <property type="project" value="UniProtKB-UniRule"/>
</dbReference>
<dbReference type="InterPro" id="IPR036047">
    <property type="entry name" value="F-box-like_dom_sf"/>
</dbReference>
<evidence type="ECO:0000256" key="1">
    <source>
        <dbReference type="RuleBase" id="RU369085"/>
    </source>
</evidence>
<protein>
    <recommendedName>
        <fullName evidence="1">F-box protein</fullName>
    </recommendedName>
</protein>
<dbReference type="PANTHER" id="PTHR12874">
    <property type="entry name" value="F-BOX ONLY PROTEIN 48-RELATED"/>
    <property type="match status" value="1"/>
</dbReference>
<dbReference type="PROSITE" id="PS50181">
    <property type="entry name" value="FBOX"/>
    <property type="match status" value="1"/>
</dbReference>
<proteinExistence type="predicted"/>
<evidence type="ECO:0000313" key="4">
    <source>
        <dbReference type="Proteomes" id="UP000236161"/>
    </source>
</evidence>
<dbReference type="GO" id="GO:0031146">
    <property type="term" value="P:SCF-dependent proteasomal ubiquitin-dependent protein catabolic process"/>
    <property type="evidence" value="ECO:0007669"/>
    <property type="project" value="UniProtKB-UniRule"/>
</dbReference>
<evidence type="ECO:0000259" key="2">
    <source>
        <dbReference type="PROSITE" id="PS50181"/>
    </source>
</evidence>
<keyword evidence="4" id="KW-1185">Reference proteome</keyword>
<feature type="domain" description="F-box" evidence="2">
    <location>
        <begin position="1"/>
        <end position="44"/>
    </location>
</feature>
<dbReference type="SMART" id="SM00256">
    <property type="entry name" value="FBOX"/>
    <property type="match status" value="1"/>
</dbReference>
<keyword evidence="1" id="KW-0833">Ubl conjugation pathway</keyword>